<protein>
    <recommendedName>
        <fullName evidence="1">Sensor histidine kinase NatK-like C-terminal domain-containing protein</fullName>
    </recommendedName>
</protein>
<gene>
    <name evidence="2" type="ORF">HMPREF0080_01257</name>
</gene>
<dbReference type="InterPro" id="IPR032834">
    <property type="entry name" value="NatK-like_C"/>
</dbReference>
<dbReference type="Pfam" id="PF14501">
    <property type="entry name" value="HATPase_c_5"/>
    <property type="match status" value="1"/>
</dbReference>
<dbReference type="Proteomes" id="UP000005481">
    <property type="component" value="Unassembled WGS sequence"/>
</dbReference>
<sequence>MALCALIFGKCVLIGLRELDERLTLYKNNYDLNAQINAFTQYADSLRNAEKKLALFRHDSRHQLHILAAMIEEKKNDEALMLIHKLNEEIDQTKIRQFCRNTMVNAALSVYIRKAEDAGIPVQWQLDIPSSPPHTKTTVDAGLAIVLSNLMENAVYASLQQPAGRRKIELAARHTHGTLMFMIKNRYDGTVQFDVRGLPITNRQGHGLGMKSLEQFRKKTDATVLCTHEGGWFSVYLQFDIEKNIRLL</sequence>
<reference evidence="2 3" key="1">
    <citation type="submission" date="2011-08" db="EMBL/GenBank/DDBJ databases">
        <authorList>
            <person name="Weinstock G."/>
            <person name="Sodergren E."/>
            <person name="Clifton S."/>
            <person name="Fulton L."/>
            <person name="Fulton B."/>
            <person name="Courtney L."/>
            <person name="Fronick C."/>
            <person name="Harrison M."/>
            <person name="Strong C."/>
            <person name="Farmer C."/>
            <person name="Delahaunty K."/>
            <person name="Markovic C."/>
            <person name="Hall O."/>
            <person name="Minx P."/>
            <person name="Tomlinson C."/>
            <person name="Mitreva M."/>
            <person name="Hou S."/>
            <person name="Chen J."/>
            <person name="Wollam A."/>
            <person name="Pepin K.H."/>
            <person name="Johnson M."/>
            <person name="Bhonagiri V."/>
            <person name="Zhang X."/>
            <person name="Suruliraj S."/>
            <person name="Warren W."/>
            <person name="Chinwalla A."/>
            <person name="Mardis E.R."/>
            <person name="Wilson R.K."/>
        </authorList>
    </citation>
    <scope>NUCLEOTIDE SEQUENCE [LARGE SCALE GENOMIC DNA]</scope>
    <source>
        <strain evidence="2 3">F0357</strain>
    </source>
</reference>
<accession>G9YHX3</accession>
<evidence type="ECO:0000259" key="1">
    <source>
        <dbReference type="Pfam" id="PF14501"/>
    </source>
</evidence>
<comment type="caution">
    <text evidence="2">The sequence shown here is derived from an EMBL/GenBank/DDBJ whole genome shotgun (WGS) entry which is preliminary data.</text>
</comment>
<dbReference type="InterPro" id="IPR036890">
    <property type="entry name" value="HATPase_C_sf"/>
</dbReference>
<dbReference type="STRING" id="861450.HMPREF0080_01257"/>
<dbReference type="SUPFAM" id="SSF55874">
    <property type="entry name" value="ATPase domain of HSP90 chaperone/DNA topoisomerase II/histidine kinase"/>
    <property type="match status" value="1"/>
</dbReference>
<dbReference type="EMBL" id="AGCJ01000047">
    <property type="protein sequence ID" value="EHM40344.1"/>
    <property type="molecule type" value="Genomic_DNA"/>
</dbReference>
<dbReference type="HOGENOM" id="CLU_1118350_0_0_9"/>
<dbReference type="AlphaFoldDB" id="G9YHX3"/>
<proteinExistence type="predicted"/>
<name>G9YHX3_9FIRM</name>
<dbReference type="eggNOG" id="COG3290">
    <property type="taxonomic scope" value="Bacteria"/>
</dbReference>
<keyword evidence="3" id="KW-1185">Reference proteome</keyword>
<dbReference type="Gene3D" id="3.30.565.10">
    <property type="entry name" value="Histidine kinase-like ATPase, C-terminal domain"/>
    <property type="match status" value="1"/>
</dbReference>
<evidence type="ECO:0000313" key="3">
    <source>
        <dbReference type="Proteomes" id="UP000005481"/>
    </source>
</evidence>
<evidence type="ECO:0000313" key="2">
    <source>
        <dbReference type="EMBL" id="EHM40344.1"/>
    </source>
</evidence>
<organism evidence="2 3">
    <name type="scientific">Anaeroglobus geminatus F0357</name>
    <dbReference type="NCBI Taxonomy" id="861450"/>
    <lineage>
        <taxon>Bacteria</taxon>
        <taxon>Bacillati</taxon>
        <taxon>Bacillota</taxon>
        <taxon>Negativicutes</taxon>
        <taxon>Veillonellales</taxon>
        <taxon>Veillonellaceae</taxon>
        <taxon>Anaeroglobus</taxon>
    </lineage>
</organism>
<feature type="domain" description="Sensor histidine kinase NatK-like C-terminal" evidence="1">
    <location>
        <begin position="143"/>
        <end position="238"/>
    </location>
</feature>